<dbReference type="SUPFAM" id="SSF52540">
    <property type="entry name" value="P-loop containing nucleoside triphosphate hydrolases"/>
    <property type="match status" value="1"/>
</dbReference>
<dbReference type="GO" id="GO:0005524">
    <property type="term" value="F:ATP binding"/>
    <property type="evidence" value="ECO:0007669"/>
    <property type="project" value="UniProtKB-KW"/>
</dbReference>
<dbReference type="CDD" id="cd17917">
    <property type="entry name" value="DEXHc_RHA-like"/>
    <property type="match status" value="1"/>
</dbReference>
<dbReference type="InterPro" id="IPR001650">
    <property type="entry name" value="Helicase_C-like"/>
</dbReference>
<dbReference type="InterPro" id="IPR002464">
    <property type="entry name" value="DNA/RNA_helicase_DEAH_CS"/>
</dbReference>
<dbReference type="GO" id="GO:0016787">
    <property type="term" value="F:hydrolase activity"/>
    <property type="evidence" value="ECO:0007669"/>
    <property type="project" value="UniProtKB-KW"/>
</dbReference>
<reference evidence="6" key="1">
    <citation type="submission" date="2020-11" db="EMBL/GenBank/DDBJ databases">
        <authorList>
            <person name="Tran Van P."/>
        </authorList>
    </citation>
    <scope>NUCLEOTIDE SEQUENCE</scope>
</reference>
<evidence type="ECO:0000256" key="1">
    <source>
        <dbReference type="ARBA" id="ARBA00022741"/>
    </source>
</evidence>
<evidence type="ECO:0000313" key="6">
    <source>
        <dbReference type="EMBL" id="CAD7588962.1"/>
    </source>
</evidence>
<accession>A0A7R9JTA0</accession>
<dbReference type="GO" id="GO:0002151">
    <property type="term" value="F:G-quadruplex RNA binding"/>
    <property type="evidence" value="ECO:0007669"/>
    <property type="project" value="TreeGrafter"/>
</dbReference>
<dbReference type="SMART" id="SM00487">
    <property type="entry name" value="DEXDc"/>
    <property type="match status" value="1"/>
</dbReference>
<evidence type="ECO:0000256" key="4">
    <source>
        <dbReference type="ARBA" id="ARBA00022840"/>
    </source>
</evidence>
<organism evidence="6">
    <name type="scientific">Timema genevievae</name>
    <name type="common">Walking stick</name>
    <dbReference type="NCBI Taxonomy" id="629358"/>
    <lineage>
        <taxon>Eukaryota</taxon>
        <taxon>Metazoa</taxon>
        <taxon>Ecdysozoa</taxon>
        <taxon>Arthropoda</taxon>
        <taxon>Hexapoda</taxon>
        <taxon>Insecta</taxon>
        <taxon>Pterygota</taxon>
        <taxon>Neoptera</taxon>
        <taxon>Polyneoptera</taxon>
        <taxon>Phasmatodea</taxon>
        <taxon>Timematodea</taxon>
        <taxon>Timematoidea</taxon>
        <taxon>Timematidae</taxon>
        <taxon>Timema</taxon>
    </lineage>
</organism>
<dbReference type="Pfam" id="PF00271">
    <property type="entry name" value="Helicase_C"/>
    <property type="match status" value="1"/>
</dbReference>
<dbReference type="CDD" id="cd18791">
    <property type="entry name" value="SF2_C_RHA"/>
    <property type="match status" value="1"/>
</dbReference>
<keyword evidence="1" id="KW-0547">Nucleotide-binding</keyword>
<dbReference type="InterPro" id="IPR014001">
    <property type="entry name" value="Helicase_ATP-bd"/>
</dbReference>
<protein>
    <recommendedName>
        <fullName evidence="5">Helicase ATP-binding domain-containing protein</fullName>
    </recommendedName>
</protein>
<gene>
    <name evidence="6" type="ORF">TGEB3V08_LOCUS2972</name>
</gene>
<dbReference type="PANTHER" id="PTHR18934">
    <property type="entry name" value="ATP-DEPENDENT RNA HELICASE"/>
    <property type="match status" value="1"/>
</dbReference>
<name>A0A7R9JTA0_TIMGE</name>
<dbReference type="GO" id="GO:0003724">
    <property type="term" value="F:RNA helicase activity"/>
    <property type="evidence" value="ECO:0007669"/>
    <property type="project" value="TreeGrafter"/>
</dbReference>
<dbReference type="Gene3D" id="3.40.50.300">
    <property type="entry name" value="P-loop containing nucleotide triphosphate hydrolases"/>
    <property type="match status" value="2"/>
</dbReference>
<evidence type="ECO:0000256" key="3">
    <source>
        <dbReference type="ARBA" id="ARBA00022806"/>
    </source>
</evidence>
<dbReference type="PANTHER" id="PTHR18934:SF257">
    <property type="entry name" value="ATP-DEPENDENT RNA HELICASE DHX30"/>
    <property type="match status" value="1"/>
</dbReference>
<sequence>MKGKITITKMTTEKLKLDHCNANPPQWQVKLSIKWPEKISFSSISDTELRASNLASYVLLQHLIQKNMVCRLGSIPLGNVKYKLNIPWCEALLKERTPSSDERQHVNNLNQHQGLLDVAADRSNDLMNSLSSERSTVGRERETRRKVSLNSGLFIKAFNDILKQNTQMNQPISYFSSISRPNVSSESSLPKRSEVLESSSALRCAKGDELRALSEGNSLKVETVLQHEPLDVGSVAKPLPTNVPFEVEAVTKPLPTNELQSKPFEVGVSKKPSPGMLEGVKREFPRPKETVHNFYMTVVQELKNKSYRPVQSYKLVPSAKGSKNTVTNWSCTWQVRWPTESSFTSVGRNKAEASHQVALEILHWLRAQGKLNSKGTPVLYTSQEVRELKKTPPEMNLSPGWSQKLLPLLQQFYQASLSTVAGKLVNSCRQACQQLRASLSTVAGKRVNRCRQACQQLQASLSTSCGQACQLVAGELVNSCGRACQLVAGKLVNSCGRACQLVAGKRVNSCGRAEELCDTVSRHRVVVVKGETGCGKSTQVPQFLMDQWSASRQGAYCNVVITQPRRISAIALANYVAREREERLGDVVGYQVRLQSSLPHPDGGALFFCTTGILLRRLQSNPGLQGLSHVIVDEAHERDINTDLLLVMLRRALDLNPELRLIIMSATINAGSFQTYFEGAATLHVPGWCDAPNPSMDWREVAKVVSWVNQSQPSRGAILCFLPGWSEIEATFRALSDDPSLYVLRVHSRLPYDEQALIFQPPPDGLRKVILATNIAETSITVEDVVFVVDTGAHKENSLMAWFLALPEKHRKEVTMYRFSWGVLFSAGPLANCLGRYQLSAAGQVSPPLLIPPHHHTLPGARPSHSH</sequence>
<dbReference type="PROSITE" id="PS00690">
    <property type="entry name" value="DEAH_ATP_HELICASE"/>
    <property type="match status" value="1"/>
</dbReference>
<evidence type="ECO:0000256" key="2">
    <source>
        <dbReference type="ARBA" id="ARBA00022801"/>
    </source>
</evidence>
<evidence type="ECO:0000259" key="5">
    <source>
        <dbReference type="PROSITE" id="PS51192"/>
    </source>
</evidence>
<dbReference type="Gene3D" id="3.30.160.20">
    <property type="match status" value="1"/>
</dbReference>
<keyword evidence="4" id="KW-0067">ATP-binding</keyword>
<dbReference type="EMBL" id="OE839920">
    <property type="protein sequence ID" value="CAD7588962.1"/>
    <property type="molecule type" value="Genomic_DNA"/>
</dbReference>
<dbReference type="SMART" id="SM00490">
    <property type="entry name" value="HELICc"/>
    <property type="match status" value="1"/>
</dbReference>
<keyword evidence="2" id="KW-0378">Hydrolase</keyword>
<dbReference type="GO" id="GO:0003678">
    <property type="term" value="F:DNA helicase activity"/>
    <property type="evidence" value="ECO:0007669"/>
    <property type="project" value="TreeGrafter"/>
</dbReference>
<dbReference type="InterPro" id="IPR011545">
    <property type="entry name" value="DEAD/DEAH_box_helicase_dom"/>
</dbReference>
<keyword evidence="3" id="KW-0347">Helicase</keyword>
<feature type="domain" description="Helicase ATP-binding" evidence="5">
    <location>
        <begin position="517"/>
        <end position="686"/>
    </location>
</feature>
<dbReference type="AlphaFoldDB" id="A0A7R9JTA0"/>
<dbReference type="GO" id="GO:0005737">
    <property type="term" value="C:cytoplasm"/>
    <property type="evidence" value="ECO:0007669"/>
    <property type="project" value="TreeGrafter"/>
</dbReference>
<dbReference type="PROSITE" id="PS51192">
    <property type="entry name" value="HELICASE_ATP_BIND_1"/>
    <property type="match status" value="1"/>
</dbReference>
<dbReference type="Pfam" id="PF00270">
    <property type="entry name" value="DEAD"/>
    <property type="match status" value="1"/>
</dbReference>
<dbReference type="GO" id="GO:0005634">
    <property type="term" value="C:nucleus"/>
    <property type="evidence" value="ECO:0007669"/>
    <property type="project" value="TreeGrafter"/>
</dbReference>
<proteinExistence type="predicted"/>
<dbReference type="InterPro" id="IPR027417">
    <property type="entry name" value="P-loop_NTPase"/>
</dbReference>